<dbReference type="CDD" id="cd00200">
    <property type="entry name" value="WD40"/>
    <property type="match status" value="1"/>
</dbReference>
<dbReference type="STRING" id="4155.A0A022Q747"/>
<reference evidence="4 5" key="1">
    <citation type="journal article" date="2013" name="Proc. Natl. Acad. Sci. U.S.A.">
        <title>Fine-scale variation in meiotic recombination in Mimulus inferred from population shotgun sequencing.</title>
        <authorList>
            <person name="Hellsten U."/>
            <person name="Wright K.M."/>
            <person name="Jenkins J."/>
            <person name="Shu S."/>
            <person name="Yuan Y."/>
            <person name="Wessler S.R."/>
            <person name="Schmutz J."/>
            <person name="Willis J.H."/>
            <person name="Rokhsar D.S."/>
        </authorList>
    </citation>
    <scope>NUCLEOTIDE SEQUENCE [LARGE SCALE GENOMIC DNA]</scope>
    <source>
        <strain evidence="5">cv. DUN x IM62</strain>
    </source>
</reference>
<dbReference type="InterPro" id="IPR015943">
    <property type="entry name" value="WD40/YVTN_repeat-like_dom_sf"/>
</dbReference>
<keyword evidence="5" id="KW-1185">Reference proteome</keyword>
<dbReference type="InterPro" id="IPR036322">
    <property type="entry name" value="WD40_repeat_dom_sf"/>
</dbReference>
<dbReference type="Gene3D" id="2.130.10.10">
    <property type="entry name" value="YVTN repeat-like/Quinoprotein amine dehydrogenase"/>
    <property type="match status" value="1"/>
</dbReference>
<evidence type="ECO:0000313" key="4">
    <source>
        <dbReference type="EMBL" id="EYU23801.1"/>
    </source>
</evidence>
<proteinExistence type="predicted"/>
<name>A0A022Q747_ERYGU</name>
<accession>A0A022Q747</accession>
<dbReference type="PANTHER" id="PTHR14221">
    <property type="entry name" value="WD REPEAT DOMAIN 44"/>
    <property type="match status" value="1"/>
</dbReference>
<feature type="repeat" description="WD" evidence="3">
    <location>
        <begin position="189"/>
        <end position="224"/>
    </location>
</feature>
<dbReference type="PROSITE" id="PS50294">
    <property type="entry name" value="WD_REPEATS_REGION"/>
    <property type="match status" value="3"/>
</dbReference>
<organism evidence="4 5">
    <name type="scientific">Erythranthe guttata</name>
    <name type="common">Yellow monkey flower</name>
    <name type="synonym">Mimulus guttatus</name>
    <dbReference type="NCBI Taxonomy" id="4155"/>
    <lineage>
        <taxon>Eukaryota</taxon>
        <taxon>Viridiplantae</taxon>
        <taxon>Streptophyta</taxon>
        <taxon>Embryophyta</taxon>
        <taxon>Tracheophyta</taxon>
        <taxon>Spermatophyta</taxon>
        <taxon>Magnoliopsida</taxon>
        <taxon>eudicotyledons</taxon>
        <taxon>Gunneridae</taxon>
        <taxon>Pentapetalae</taxon>
        <taxon>asterids</taxon>
        <taxon>lamiids</taxon>
        <taxon>Lamiales</taxon>
        <taxon>Phrymaceae</taxon>
        <taxon>Erythranthe</taxon>
    </lineage>
</organism>
<dbReference type="PROSITE" id="PS50082">
    <property type="entry name" value="WD_REPEATS_2"/>
    <property type="match status" value="3"/>
</dbReference>
<dbReference type="SMART" id="SM00320">
    <property type="entry name" value="WD40"/>
    <property type="match status" value="6"/>
</dbReference>
<dbReference type="Proteomes" id="UP000030748">
    <property type="component" value="Unassembled WGS sequence"/>
</dbReference>
<evidence type="ECO:0000256" key="1">
    <source>
        <dbReference type="ARBA" id="ARBA00022574"/>
    </source>
</evidence>
<sequence length="532" mass="60178">MLTEGEDIFFDASDHSLMMMSSSSLDYDIWSREPQSVRERRDSFLSRMGFVESESSCAVVDSDCSLMSERRKSNSEANCSVDYSDHDWLDDITLDVDDDDNEDDDEVDQNQIHVTDQVEREIKINQIEREIPAVDYEKKSKATRWLRYFAKKIKTANVSDKSNLRARIRMEPSRKRCTECTAVYFEQEIKAHNGLIRSMKFSPDGKYLASGGEDGVVCVYRVTTVDVTCQAGNCSYGRGQFIEKKKSIHPSSVIIPEKIFHIEQEPMHTFKGHTSDVLDLAWSTSNHLLSSSMDKTVRLWRAGSDKCLGVFDHSNYVTCVQFNPVDENHFISGSIDGKVRVWGIHKKRVEDWAHARDIVTAVCYQPNGKGFVVGSVSGTCRFYESTGDELHLNAEINMNGRRKSSGNRITGTQFLKNDSQRVMITSEDSKIRILDRLEVVRKYKGPAKSGSQTSASFTSSGNHIVSVGEDSRVYLWNYDDLSIKTAKQGAKSTRSCENFVSEGVSVVLPYIKHHLAGKDVEPCPKCFEEVRN</sequence>
<protein>
    <recommendedName>
        <fullName evidence="6">Anaphase-promoting complex subunit 4 WD40 domain-containing protein</fullName>
    </recommendedName>
</protein>
<evidence type="ECO:0000256" key="3">
    <source>
        <dbReference type="PROSITE-ProRule" id="PRU00221"/>
    </source>
</evidence>
<dbReference type="SUPFAM" id="SSF50978">
    <property type="entry name" value="WD40 repeat-like"/>
    <property type="match status" value="1"/>
</dbReference>
<keyword evidence="2" id="KW-0677">Repeat</keyword>
<feature type="repeat" description="WD" evidence="3">
    <location>
        <begin position="270"/>
        <end position="310"/>
    </location>
</feature>
<keyword evidence="1 3" id="KW-0853">WD repeat</keyword>
<dbReference type="InterPro" id="IPR001680">
    <property type="entry name" value="WD40_rpt"/>
</dbReference>
<dbReference type="InterPro" id="IPR040324">
    <property type="entry name" value="WDR44/Dgr2"/>
</dbReference>
<feature type="repeat" description="WD" evidence="3">
    <location>
        <begin position="310"/>
        <end position="342"/>
    </location>
</feature>
<dbReference type="PANTHER" id="PTHR14221:SF31">
    <property type="entry name" value="TRANSDUCIN_WD40 REPEAT-LIKE SUPERFAMILY PROTEIN"/>
    <property type="match status" value="1"/>
</dbReference>
<dbReference type="AlphaFoldDB" id="A0A022Q747"/>
<evidence type="ECO:0000256" key="2">
    <source>
        <dbReference type="ARBA" id="ARBA00022737"/>
    </source>
</evidence>
<gene>
    <name evidence="4" type="ORF">MIMGU_mgv1a004333mg</name>
</gene>
<evidence type="ECO:0008006" key="6">
    <source>
        <dbReference type="Google" id="ProtNLM"/>
    </source>
</evidence>
<dbReference type="EMBL" id="KI632154">
    <property type="protein sequence ID" value="EYU23801.1"/>
    <property type="molecule type" value="Genomic_DNA"/>
</dbReference>
<evidence type="ECO:0000313" key="5">
    <source>
        <dbReference type="Proteomes" id="UP000030748"/>
    </source>
</evidence>
<dbReference type="Pfam" id="PF00400">
    <property type="entry name" value="WD40"/>
    <property type="match status" value="5"/>
</dbReference>
<dbReference type="eggNOG" id="KOG0283">
    <property type="taxonomic scope" value="Eukaryota"/>
</dbReference>